<dbReference type="HAMAP" id="MF_00104">
    <property type="entry name" value="RNase_III"/>
    <property type="match status" value="1"/>
</dbReference>
<accession>A0A1M5SV62</accession>
<feature type="binding site" evidence="15">
    <location>
        <position position="121"/>
    </location>
    <ligand>
        <name>Mg(2+)</name>
        <dbReference type="ChEBI" id="CHEBI:18420"/>
    </ligand>
</feature>
<name>A0A1M5SV62_9CLOT</name>
<dbReference type="STRING" id="1121306.SAMN02745196_00308"/>
<dbReference type="OrthoDB" id="9805026at2"/>
<dbReference type="Proteomes" id="UP000184526">
    <property type="component" value="Unassembled WGS sequence"/>
</dbReference>
<evidence type="ECO:0000256" key="13">
    <source>
        <dbReference type="ARBA" id="ARBA00022842"/>
    </source>
</evidence>
<dbReference type="Gene3D" id="3.30.160.20">
    <property type="match status" value="1"/>
</dbReference>
<protein>
    <recommendedName>
        <fullName evidence="15">Ribonuclease 3</fullName>
        <ecNumber evidence="15">3.1.26.3</ecNumber>
    </recommendedName>
    <alternativeName>
        <fullName evidence="15">Ribonuclease III</fullName>
        <shortName evidence="15">RNase III</shortName>
    </alternativeName>
</protein>
<sequence>MQKQNNTVELLEQVLGIKFTNKSILKVALTHSSFANQKKKVEYNERLEYLGDAVLELIITEHLFKNCSDKSEGALTKIRSLIVCENSLYEIAQNLYLGKYMLMSKGEELTGGRERSSILADCVEAVIAAIYLDKGLEVARKFIIDNFQDIIERAIDNKIILDYKTKLQEVIQSKGEVSINYNMLKSEGPAHRPTFEVQLVIDGENQSQGIGSSKKEAEQNAAKNMLTKMEMKYE</sequence>
<dbReference type="FunFam" id="1.10.1520.10:FF:000001">
    <property type="entry name" value="Ribonuclease 3"/>
    <property type="match status" value="1"/>
</dbReference>
<dbReference type="GO" id="GO:0010468">
    <property type="term" value="P:regulation of gene expression"/>
    <property type="evidence" value="ECO:0007669"/>
    <property type="project" value="TreeGrafter"/>
</dbReference>
<feature type="binding site" evidence="15">
    <location>
        <position position="48"/>
    </location>
    <ligand>
        <name>Mg(2+)</name>
        <dbReference type="ChEBI" id="CHEBI:18420"/>
    </ligand>
</feature>
<evidence type="ECO:0000256" key="7">
    <source>
        <dbReference type="ARBA" id="ARBA00022664"/>
    </source>
</evidence>
<evidence type="ECO:0000259" key="17">
    <source>
        <dbReference type="PROSITE" id="PS50142"/>
    </source>
</evidence>
<dbReference type="FunFam" id="3.30.160.20:FF:000003">
    <property type="entry name" value="Ribonuclease 3"/>
    <property type="match status" value="1"/>
</dbReference>
<dbReference type="CDD" id="cd10845">
    <property type="entry name" value="DSRM_RNAse_III_family"/>
    <property type="match status" value="1"/>
</dbReference>
<dbReference type="CDD" id="cd00593">
    <property type="entry name" value="RIBOc"/>
    <property type="match status" value="1"/>
</dbReference>
<keyword evidence="11 15" id="KW-0255">Endonuclease</keyword>
<dbReference type="GO" id="GO:0006397">
    <property type="term" value="P:mRNA processing"/>
    <property type="evidence" value="ECO:0007669"/>
    <property type="project" value="UniProtKB-UniRule"/>
</dbReference>
<dbReference type="PROSITE" id="PS00517">
    <property type="entry name" value="RNASE_3_1"/>
    <property type="match status" value="1"/>
</dbReference>
<keyword evidence="15" id="KW-0699">rRNA-binding</keyword>
<dbReference type="GO" id="GO:0046872">
    <property type="term" value="F:metal ion binding"/>
    <property type="evidence" value="ECO:0007669"/>
    <property type="project" value="UniProtKB-KW"/>
</dbReference>
<dbReference type="GO" id="GO:0042802">
    <property type="term" value="F:identical protein binding"/>
    <property type="evidence" value="ECO:0007669"/>
    <property type="project" value="UniProtKB-ARBA"/>
</dbReference>
<dbReference type="EC" id="3.1.26.3" evidence="15"/>
<evidence type="ECO:0000256" key="10">
    <source>
        <dbReference type="ARBA" id="ARBA00022723"/>
    </source>
</evidence>
<keyword evidence="5 15" id="KW-0963">Cytoplasm</keyword>
<dbReference type="GO" id="GO:0008033">
    <property type="term" value="P:tRNA processing"/>
    <property type="evidence" value="ECO:0007669"/>
    <property type="project" value="UniProtKB-KW"/>
</dbReference>
<feature type="domain" description="RNase III" evidence="17">
    <location>
        <begin position="8"/>
        <end position="135"/>
    </location>
</feature>
<dbReference type="InterPro" id="IPR036389">
    <property type="entry name" value="RNase_III_sf"/>
</dbReference>
<reference evidence="18 19" key="1">
    <citation type="submission" date="2016-11" db="EMBL/GenBank/DDBJ databases">
        <authorList>
            <person name="Jaros S."/>
            <person name="Januszkiewicz K."/>
            <person name="Wedrychowicz H."/>
        </authorList>
    </citation>
    <scope>NUCLEOTIDE SEQUENCE [LARGE SCALE GENOMIC DNA]</scope>
    <source>
        <strain evidence="18 19">DSM 3089</strain>
    </source>
</reference>
<dbReference type="NCBIfam" id="TIGR02191">
    <property type="entry name" value="RNaseIII"/>
    <property type="match status" value="1"/>
</dbReference>
<dbReference type="PROSITE" id="PS50137">
    <property type="entry name" value="DS_RBD"/>
    <property type="match status" value="1"/>
</dbReference>
<comment type="cofactor">
    <cofactor evidence="15">
        <name>Mg(2+)</name>
        <dbReference type="ChEBI" id="CHEBI:18420"/>
    </cofactor>
</comment>
<dbReference type="InterPro" id="IPR000999">
    <property type="entry name" value="RNase_III_dom"/>
</dbReference>
<evidence type="ECO:0000256" key="15">
    <source>
        <dbReference type="HAMAP-Rule" id="MF_00104"/>
    </source>
</evidence>
<dbReference type="Pfam" id="PF00035">
    <property type="entry name" value="dsrm"/>
    <property type="match status" value="1"/>
</dbReference>
<comment type="function">
    <text evidence="15">Digests double-stranded RNA. Involved in the processing of primary rRNA transcript to yield the immediate precursors to the large and small rRNAs (23S and 16S). Processes some mRNAs, and tRNAs when they are encoded in the rRNA operon. Processes pre-crRNA and tracrRNA of type II CRISPR loci if present in the organism.</text>
</comment>
<keyword evidence="8 15" id="KW-0819">tRNA processing</keyword>
<dbReference type="SUPFAM" id="SSF54768">
    <property type="entry name" value="dsRNA-binding domain-like"/>
    <property type="match status" value="1"/>
</dbReference>
<evidence type="ECO:0000256" key="11">
    <source>
        <dbReference type="ARBA" id="ARBA00022759"/>
    </source>
</evidence>
<feature type="active site" evidence="15">
    <location>
        <position position="52"/>
    </location>
</feature>
<evidence type="ECO:0000256" key="4">
    <source>
        <dbReference type="ARBA" id="ARBA00011738"/>
    </source>
</evidence>
<evidence type="ECO:0000256" key="1">
    <source>
        <dbReference type="ARBA" id="ARBA00000109"/>
    </source>
</evidence>
<comment type="catalytic activity">
    <reaction evidence="1 15">
        <text>Endonucleolytic cleavage to 5'-phosphomonoester.</text>
        <dbReference type="EC" id="3.1.26.3"/>
    </reaction>
</comment>
<comment type="similarity">
    <text evidence="3">Belongs to the ribonuclease III family.</text>
</comment>
<gene>
    <name evidence="15" type="primary">rnc</name>
    <name evidence="18" type="ORF">SAMN02745196_00308</name>
</gene>
<dbReference type="PANTHER" id="PTHR11207">
    <property type="entry name" value="RIBONUCLEASE III"/>
    <property type="match status" value="1"/>
</dbReference>
<evidence type="ECO:0000313" key="18">
    <source>
        <dbReference type="EMBL" id="SHH41883.1"/>
    </source>
</evidence>
<evidence type="ECO:0000256" key="3">
    <source>
        <dbReference type="ARBA" id="ARBA00010183"/>
    </source>
</evidence>
<proteinExistence type="inferred from homology"/>
<dbReference type="SMART" id="SM00358">
    <property type="entry name" value="DSRM"/>
    <property type="match status" value="1"/>
</dbReference>
<dbReference type="InterPro" id="IPR011907">
    <property type="entry name" value="RNase_III"/>
</dbReference>
<dbReference type="GO" id="GO:0003725">
    <property type="term" value="F:double-stranded RNA binding"/>
    <property type="evidence" value="ECO:0007669"/>
    <property type="project" value="TreeGrafter"/>
</dbReference>
<dbReference type="GO" id="GO:0005737">
    <property type="term" value="C:cytoplasm"/>
    <property type="evidence" value="ECO:0007669"/>
    <property type="project" value="UniProtKB-SubCell"/>
</dbReference>
<dbReference type="RefSeq" id="WP_072829373.1">
    <property type="nucleotide sequence ID" value="NZ_FQXP01000003.1"/>
</dbReference>
<dbReference type="GO" id="GO:0004525">
    <property type="term" value="F:ribonuclease III activity"/>
    <property type="evidence" value="ECO:0007669"/>
    <property type="project" value="UniProtKB-UniRule"/>
</dbReference>
<dbReference type="PROSITE" id="PS50142">
    <property type="entry name" value="RNASE_3_2"/>
    <property type="match status" value="1"/>
</dbReference>
<dbReference type="Pfam" id="PF14622">
    <property type="entry name" value="Ribonucleas_3_3"/>
    <property type="match status" value="1"/>
</dbReference>
<comment type="subunit">
    <text evidence="4 15">Homodimer.</text>
</comment>
<dbReference type="Gene3D" id="1.10.1520.10">
    <property type="entry name" value="Ribonuclease III domain"/>
    <property type="match status" value="1"/>
</dbReference>
<feature type="active site" evidence="15">
    <location>
        <position position="124"/>
    </location>
</feature>
<keyword evidence="19" id="KW-1185">Reference proteome</keyword>
<keyword evidence="10 15" id="KW-0479">Metal-binding</keyword>
<keyword evidence="7 15" id="KW-0507">mRNA processing</keyword>
<evidence type="ECO:0000256" key="2">
    <source>
        <dbReference type="ARBA" id="ARBA00004496"/>
    </source>
</evidence>
<comment type="subcellular location">
    <subcellularLocation>
        <location evidence="2 15">Cytoplasm</location>
    </subcellularLocation>
</comment>
<evidence type="ECO:0000256" key="9">
    <source>
        <dbReference type="ARBA" id="ARBA00022722"/>
    </source>
</evidence>
<keyword evidence="14 15" id="KW-0694">RNA-binding</keyword>
<evidence type="ECO:0000256" key="5">
    <source>
        <dbReference type="ARBA" id="ARBA00022490"/>
    </source>
</evidence>
<evidence type="ECO:0000256" key="8">
    <source>
        <dbReference type="ARBA" id="ARBA00022694"/>
    </source>
</evidence>
<dbReference type="InterPro" id="IPR014720">
    <property type="entry name" value="dsRBD_dom"/>
</dbReference>
<evidence type="ECO:0000256" key="14">
    <source>
        <dbReference type="ARBA" id="ARBA00022884"/>
    </source>
</evidence>
<keyword evidence="12 15" id="KW-0378">Hydrolase</keyword>
<feature type="binding site" evidence="15">
    <location>
        <position position="124"/>
    </location>
    <ligand>
        <name>Mg(2+)</name>
        <dbReference type="ChEBI" id="CHEBI:18420"/>
    </ligand>
</feature>
<keyword evidence="13 15" id="KW-0460">Magnesium</keyword>
<evidence type="ECO:0000313" key="19">
    <source>
        <dbReference type="Proteomes" id="UP000184526"/>
    </source>
</evidence>
<dbReference type="EMBL" id="FQXP01000003">
    <property type="protein sequence ID" value="SHH41883.1"/>
    <property type="molecule type" value="Genomic_DNA"/>
</dbReference>
<dbReference type="AlphaFoldDB" id="A0A1M5SV62"/>
<dbReference type="SUPFAM" id="SSF69065">
    <property type="entry name" value="RNase III domain-like"/>
    <property type="match status" value="1"/>
</dbReference>
<organism evidence="18 19">
    <name type="scientific">Clostridium collagenovorans DSM 3089</name>
    <dbReference type="NCBI Taxonomy" id="1121306"/>
    <lineage>
        <taxon>Bacteria</taxon>
        <taxon>Bacillati</taxon>
        <taxon>Bacillota</taxon>
        <taxon>Clostridia</taxon>
        <taxon>Eubacteriales</taxon>
        <taxon>Clostridiaceae</taxon>
        <taxon>Clostridium</taxon>
    </lineage>
</organism>
<dbReference type="GO" id="GO:0006364">
    <property type="term" value="P:rRNA processing"/>
    <property type="evidence" value="ECO:0007669"/>
    <property type="project" value="UniProtKB-UniRule"/>
</dbReference>
<keyword evidence="9 15" id="KW-0540">Nuclease</keyword>
<feature type="domain" description="DRBM" evidence="16">
    <location>
        <begin position="162"/>
        <end position="231"/>
    </location>
</feature>
<dbReference type="PANTHER" id="PTHR11207:SF0">
    <property type="entry name" value="RIBONUCLEASE 3"/>
    <property type="match status" value="1"/>
</dbReference>
<evidence type="ECO:0000256" key="6">
    <source>
        <dbReference type="ARBA" id="ARBA00022552"/>
    </source>
</evidence>
<keyword evidence="6 15" id="KW-0698">rRNA processing</keyword>
<evidence type="ECO:0000259" key="16">
    <source>
        <dbReference type="PROSITE" id="PS50137"/>
    </source>
</evidence>
<evidence type="ECO:0000256" key="12">
    <source>
        <dbReference type="ARBA" id="ARBA00022801"/>
    </source>
</evidence>
<dbReference type="SMART" id="SM00535">
    <property type="entry name" value="RIBOc"/>
    <property type="match status" value="1"/>
</dbReference>
<dbReference type="GO" id="GO:0019843">
    <property type="term" value="F:rRNA binding"/>
    <property type="evidence" value="ECO:0007669"/>
    <property type="project" value="UniProtKB-KW"/>
</dbReference>